<evidence type="ECO:0000259" key="2">
    <source>
        <dbReference type="Pfam" id="PF00156"/>
    </source>
</evidence>
<name>A0A410JWC0_9BACT</name>
<keyword evidence="4" id="KW-1185">Reference proteome</keyword>
<comment type="similarity">
    <text evidence="1">Belongs to the ComF/GntX family.</text>
</comment>
<protein>
    <submittedName>
        <fullName evidence="3">ComF family protein</fullName>
    </submittedName>
</protein>
<dbReference type="EMBL" id="CP035108">
    <property type="protein sequence ID" value="QAR32331.1"/>
    <property type="molecule type" value="Genomic_DNA"/>
</dbReference>
<dbReference type="KEGG" id="gtl:EP073_02635"/>
<evidence type="ECO:0000256" key="1">
    <source>
        <dbReference type="ARBA" id="ARBA00008007"/>
    </source>
</evidence>
<proteinExistence type="inferred from homology"/>
<dbReference type="SUPFAM" id="SSF53271">
    <property type="entry name" value="PRTase-like"/>
    <property type="match status" value="1"/>
</dbReference>
<dbReference type="Pfam" id="PF00156">
    <property type="entry name" value="Pribosyltran"/>
    <property type="match status" value="1"/>
</dbReference>
<dbReference type="Proteomes" id="UP000287502">
    <property type="component" value="Chromosome"/>
</dbReference>
<gene>
    <name evidence="3" type="ORF">EP073_02635</name>
</gene>
<dbReference type="RefSeq" id="WP_128465618.1">
    <property type="nucleotide sequence ID" value="NZ_CP035108.1"/>
</dbReference>
<dbReference type="OrthoDB" id="9793412at2"/>
<dbReference type="Gene3D" id="3.40.50.2020">
    <property type="match status" value="1"/>
</dbReference>
<dbReference type="PANTHER" id="PTHR47505">
    <property type="entry name" value="DNA UTILIZATION PROTEIN YHGH"/>
    <property type="match status" value="1"/>
</dbReference>
<evidence type="ECO:0000313" key="3">
    <source>
        <dbReference type="EMBL" id="QAR32331.1"/>
    </source>
</evidence>
<dbReference type="PANTHER" id="PTHR47505:SF1">
    <property type="entry name" value="DNA UTILIZATION PROTEIN YHGH"/>
    <property type="match status" value="1"/>
</dbReference>
<accession>A0A410JWC0</accession>
<sequence length="220" mass="24688">MFSEIFRPVCAGCGEDSPEGIFCAECADSLRSLKMFCRTCGHPLNVDALTCGFCPSRRYDRLFTDYLYAPPLKELLKKIKFAYGVRGIFHLGELIKQPESVFSGYDIVTPVPSHYTRKLRRIIHPADVLARHIAGLSGKQSERLIIRRKKTGYQWKLKKKQRIRNVSGAFTLSGECSGKKVLIVDDIYTTGSTVNECAKVLKINGAELVDVYALSCSGYY</sequence>
<evidence type="ECO:0000313" key="4">
    <source>
        <dbReference type="Proteomes" id="UP000287502"/>
    </source>
</evidence>
<dbReference type="InterPro" id="IPR029057">
    <property type="entry name" value="PRTase-like"/>
</dbReference>
<dbReference type="CDD" id="cd06223">
    <property type="entry name" value="PRTases_typeI"/>
    <property type="match status" value="1"/>
</dbReference>
<dbReference type="InterPro" id="IPR000836">
    <property type="entry name" value="PRTase_dom"/>
</dbReference>
<reference evidence="3 4" key="1">
    <citation type="submission" date="2019-01" db="EMBL/GenBank/DDBJ databases">
        <title>Geovibrio thiophilus DSM 11263, complete genome.</title>
        <authorList>
            <person name="Spring S."/>
            <person name="Bunk B."/>
            <person name="Sproer C."/>
        </authorList>
    </citation>
    <scope>NUCLEOTIDE SEQUENCE [LARGE SCALE GENOMIC DNA]</scope>
    <source>
        <strain evidence="3 4">DSM 11263</strain>
    </source>
</reference>
<organism evidence="3 4">
    <name type="scientific">Geovibrio thiophilus</name>
    <dbReference type="NCBI Taxonomy" id="139438"/>
    <lineage>
        <taxon>Bacteria</taxon>
        <taxon>Pseudomonadati</taxon>
        <taxon>Deferribacterota</taxon>
        <taxon>Deferribacteres</taxon>
        <taxon>Deferribacterales</taxon>
        <taxon>Geovibrionaceae</taxon>
        <taxon>Geovibrio</taxon>
    </lineage>
</organism>
<feature type="domain" description="Phosphoribosyltransferase" evidence="2">
    <location>
        <begin position="164"/>
        <end position="213"/>
    </location>
</feature>
<dbReference type="AlphaFoldDB" id="A0A410JWC0"/>
<dbReference type="InterPro" id="IPR051910">
    <property type="entry name" value="ComF/GntX_DNA_util-trans"/>
</dbReference>